<dbReference type="InterPro" id="IPR042245">
    <property type="entry name" value="Tgt2/MlaC_sf"/>
</dbReference>
<dbReference type="OrthoDB" id="9787053at2"/>
<comment type="caution">
    <text evidence="2">The sequence shown here is derived from an EMBL/GenBank/DDBJ whole genome shotgun (WGS) entry which is preliminary data.</text>
</comment>
<feature type="signal peptide" evidence="1">
    <location>
        <begin position="1"/>
        <end position="21"/>
    </location>
</feature>
<reference evidence="2" key="2">
    <citation type="submission" date="2014-03" db="EMBL/GenBank/DDBJ databases">
        <title>Candidatus Competibacter-lineage genomes retrieved from metagenomes reveal functional metabolic diversity.</title>
        <authorList>
            <person name="McIlroy S.J."/>
            <person name="Albertsen M."/>
            <person name="Andresen E.K."/>
            <person name="Saunders A.M."/>
            <person name="Kristiansen R."/>
            <person name="Stokholm-Bjerregaard M."/>
            <person name="Nielsen K.L."/>
            <person name="Nielsen P.H."/>
        </authorList>
    </citation>
    <scope>NUCLEOTIDE SEQUENCE</scope>
    <source>
        <strain evidence="2">Run_A_D11</strain>
    </source>
</reference>
<accession>W6M438</accession>
<dbReference type="STRING" id="1400863.BN873_150097"/>
<dbReference type="InterPro" id="IPR008869">
    <property type="entry name" value="MlaC/ttg2D"/>
</dbReference>
<sequence length="202" mass="22827">MKQVITTGLLLLALGSGFSEAAVTSPQDVVQETSTQMLDALRQNRATIDREPGQIYPLVNRIVLPNFDFELMSRWVLGRAWQQATPEQRRQFTEEFRTLLVRTYAKALLEYANETIQILPQAGAAVGDETTVKTEVRPKTGQPIQINYNMHLGNEGWKVYDVTVDGVSLVTSYRSTFTTQIRTSGMDAVIADLRQRNTRFTR</sequence>
<dbReference type="Gene3D" id="3.10.450.710">
    <property type="entry name" value="Tgt2/MlaC"/>
    <property type="match status" value="1"/>
</dbReference>
<dbReference type="Proteomes" id="UP000035760">
    <property type="component" value="Unassembled WGS sequence"/>
</dbReference>
<name>W6M438_9GAMM</name>
<gene>
    <name evidence="2" type="ORF">BN873_150097</name>
</gene>
<dbReference type="AlphaFoldDB" id="W6M438"/>
<keyword evidence="1" id="KW-0732">Signal</keyword>
<organism evidence="2 3">
    <name type="scientific">Candidatus Competibacter denitrificans Run_A_D11</name>
    <dbReference type="NCBI Taxonomy" id="1400863"/>
    <lineage>
        <taxon>Bacteria</taxon>
        <taxon>Pseudomonadati</taxon>
        <taxon>Pseudomonadota</taxon>
        <taxon>Gammaproteobacteria</taxon>
        <taxon>Candidatus Competibacteraceae</taxon>
        <taxon>Candidatus Competibacter</taxon>
    </lineage>
</organism>
<proteinExistence type="predicted"/>
<dbReference type="RefSeq" id="WP_048670422.1">
    <property type="nucleotide sequence ID" value="NZ_CBTJ020000020.1"/>
</dbReference>
<reference evidence="2" key="1">
    <citation type="submission" date="2013-07" db="EMBL/GenBank/DDBJ databases">
        <authorList>
            <person name="McIlroy S."/>
        </authorList>
    </citation>
    <scope>NUCLEOTIDE SEQUENCE [LARGE SCALE GENOMIC DNA]</scope>
    <source>
        <strain evidence="2">Run_A_D11</strain>
    </source>
</reference>
<keyword evidence="3" id="KW-1185">Reference proteome</keyword>
<evidence type="ECO:0000313" key="3">
    <source>
        <dbReference type="Proteomes" id="UP000035760"/>
    </source>
</evidence>
<evidence type="ECO:0000256" key="1">
    <source>
        <dbReference type="SAM" id="SignalP"/>
    </source>
</evidence>
<feature type="chain" id="PRO_5004878646" evidence="1">
    <location>
        <begin position="22"/>
        <end position="202"/>
    </location>
</feature>
<evidence type="ECO:0000313" key="2">
    <source>
        <dbReference type="EMBL" id="CDI01309.1"/>
    </source>
</evidence>
<protein>
    <submittedName>
        <fullName evidence="2">Toluene tolerance protein</fullName>
    </submittedName>
</protein>
<dbReference type="EMBL" id="CBTJ020000020">
    <property type="protein sequence ID" value="CDI01309.1"/>
    <property type="molecule type" value="Genomic_DNA"/>
</dbReference>
<dbReference type="PANTHER" id="PTHR36573">
    <property type="entry name" value="INTERMEMBRANE PHOSPHOLIPID TRANSPORT SYSTEM BINDING PROTEIN MLAC"/>
    <property type="match status" value="1"/>
</dbReference>
<dbReference type="PANTHER" id="PTHR36573:SF1">
    <property type="entry name" value="INTERMEMBRANE PHOSPHOLIPID TRANSPORT SYSTEM BINDING PROTEIN MLAC"/>
    <property type="match status" value="1"/>
</dbReference>
<dbReference type="Pfam" id="PF05494">
    <property type="entry name" value="MlaC"/>
    <property type="match status" value="1"/>
</dbReference>
<dbReference type="PIRSF" id="PIRSF004649">
    <property type="entry name" value="MlaC"/>
    <property type="match status" value="1"/>
</dbReference>